<dbReference type="Pfam" id="PF02666">
    <property type="entry name" value="PS_Dcarbxylase"/>
    <property type="match status" value="1"/>
</dbReference>
<organism evidence="5 6">
    <name type="scientific">Intestinibaculum porci</name>
    <dbReference type="NCBI Taxonomy" id="2487118"/>
    <lineage>
        <taxon>Bacteria</taxon>
        <taxon>Bacillati</taxon>
        <taxon>Bacillota</taxon>
        <taxon>Erysipelotrichia</taxon>
        <taxon>Erysipelotrichales</taxon>
        <taxon>Erysipelotrichaceae</taxon>
        <taxon>Intestinibaculum</taxon>
    </lineage>
</organism>
<evidence type="ECO:0000256" key="4">
    <source>
        <dbReference type="ARBA" id="ARBA00023317"/>
    </source>
</evidence>
<dbReference type="GO" id="GO:0008654">
    <property type="term" value="P:phospholipid biosynthetic process"/>
    <property type="evidence" value="ECO:0007669"/>
    <property type="project" value="InterPro"/>
</dbReference>
<keyword evidence="1" id="KW-0210">Decarboxylase</keyword>
<dbReference type="PANTHER" id="PTHR10067">
    <property type="entry name" value="PHOSPHATIDYLSERINE DECARBOXYLASE"/>
    <property type="match status" value="1"/>
</dbReference>
<evidence type="ECO:0000256" key="1">
    <source>
        <dbReference type="ARBA" id="ARBA00022793"/>
    </source>
</evidence>
<dbReference type="PANTHER" id="PTHR10067:SF17">
    <property type="entry name" value="PHOSPHATIDYLSERINE DECARBOXYLASE PROENZYME 2"/>
    <property type="match status" value="1"/>
</dbReference>
<dbReference type="EMBL" id="AP019309">
    <property type="protein sequence ID" value="BBH27996.1"/>
    <property type="molecule type" value="Genomic_DNA"/>
</dbReference>
<accession>A0A3G9JBQ2</accession>
<keyword evidence="3" id="KW-0456">Lyase</keyword>
<dbReference type="Proteomes" id="UP000268059">
    <property type="component" value="Chromosome"/>
</dbReference>
<protein>
    <submittedName>
        <fullName evidence="5">Phosphatidylserine decarboxylase proenzyme 2</fullName>
    </submittedName>
</protein>
<sequence length="286" mass="32498">MAVFLRNGEEAVYNQSQDQQLKVLYGTKAGRALVKVLTLPAVSKLGGCALSSPVSKVAIKPFIKANNIDMSQYEGNDFASYNAFFTRHIKDGMRPFEKDPSILCAPCDSKVTYVKIEDDTRLIVKNTAYTLDELLLTPSLTDEYKGGTCLIFRLTVDDYHHYHFFDDGVAEKEHIIPGEFHTVNPIANDYFPIYKRNTRHFTMLHTKHFDDVIFMEVGALMVGKIVNHPIHTFHKGEEKGLFEFGGSTIICLFKKDIIKVDDDIIEHSNHHDEVKVRLGERVGMRL</sequence>
<evidence type="ECO:0000256" key="2">
    <source>
        <dbReference type="ARBA" id="ARBA00023145"/>
    </source>
</evidence>
<keyword evidence="2" id="KW-0865">Zymogen</keyword>
<dbReference type="OrthoDB" id="9802030at2"/>
<name>A0A3G9JBQ2_9FIRM</name>
<dbReference type="GO" id="GO:0004609">
    <property type="term" value="F:phosphatidylserine decarboxylase activity"/>
    <property type="evidence" value="ECO:0007669"/>
    <property type="project" value="InterPro"/>
</dbReference>
<keyword evidence="4" id="KW-0670">Pyruvate</keyword>
<dbReference type="InterPro" id="IPR003817">
    <property type="entry name" value="PS_Dcarbxylase"/>
</dbReference>
<dbReference type="AlphaFoldDB" id="A0A3G9JBQ2"/>
<dbReference type="KEGG" id="ebm:SG0102_29300"/>
<evidence type="ECO:0000313" key="5">
    <source>
        <dbReference type="EMBL" id="BBH27996.1"/>
    </source>
</evidence>
<keyword evidence="6" id="KW-1185">Reference proteome</keyword>
<proteinExistence type="predicted"/>
<dbReference type="FunCoup" id="A0A3G9JBQ2">
    <property type="interactions" value="235"/>
</dbReference>
<dbReference type="RefSeq" id="WP_125120674.1">
    <property type="nucleotide sequence ID" value="NZ_AP019309.1"/>
</dbReference>
<dbReference type="InParanoid" id="A0A3G9JBQ2"/>
<reference evidence="5 6" key="1">
    <citation type="submission" date="2018-11" db="EMBL/GenBank/DDBJ databases">
        <title>Novel Erysipelotrichaceae bacterium isolated from small intestine of a swine.</title>
        <authorList>
            <person name="Kim J.S."/>
            <person name="Choe H."/>
            <person name="Lee Y.R."/>
            <person name="Kim K.M."/>
            <person name="Park D.S."/>
        </authorList>
    </citation>
    <scope>NUCLEOTIDE SEQUENCE [LARGE SCALE GENOMIC DNA]</scope>
    <source>
        <strain evidence="5 6">SG0102</strain>
    </source>
</reference>
<evidence type="ECO:0000256" key="3">
    <source>
        <dbReference type="ARBA" id="ARBA00023239"/>
    </source>
</evidence>
<gene>
    <name evidence="5" type="primary">psd2</name>
    <name evidence="5" type="ORF">SG0102_29300</name>
</gene>
<evidence type="ECO:0000313" key="6">
    <source>
        <dbReference type="Proteomes" id="UP000268059"/>
    </source>
</evidence>